<comment type="caution">
    <text evidence="1">The sequence shown here is derived from an EMBL/GenBank/DDBJ whole genome shotgun (WGS) entry which is preliminary data.</text>
</comment>
<proteinExistence type="predicted"/>
<protein>
    <submittedName>
        <fullName evidence="1">Uncharacterized protein</fullName>
    </submittedName>
</protein>
<dbReference type="AlphaFoldDB" id="A0A4C1STE8"/>
<reference evidence="1 2" key="1">
    <citation type="journal article" date="2019" name="Commun. Biol.">
        <title>The bagworm genome reveals a unique fibroin gene that provides high tensile strength.</title>
        <authorList>
            <person name="Kono N."/>
            <person name="Nakamura H."/>
            <person name="Ohtoshi R."/>
            <person name="Tomita M."/>
            <person name="Numata K."/>
            <person name="Arakawa K."/>
        </authorList>
    </citation>
    <scope>NUCLEOTIDE SEQUENCE [LARGE SCALE GENOMIC DNA]</scope>
</reference>
<organism evidence="1 2">
    <name type="scientific">Eumeta variegata</name>
    <name type="common">Bagworm moth</name>
    <name type="synonym">Eumeta japonica</name>
    <dbReference type="NCBI Taxonomy" id="151549"/>
    <lineage>
        <taxon>Eukaryota</taxon>
        <taxon>Metazoa</taxon>
        <taxon>Ecdysozoa</taxon>
        <taxon>Arthropoda</taxon>
        <taxon>Hexapoda</taxon>
        <taxon>Insecta</taxon>
        <taxon>Pterygota</taxon>
        <taxon>Neoptera</taxon>
        <taxon>Endopterygota</taxon>
        <taxon>Lepidoptera</taxon>
        <taxon>Glossata</taxon>
        <taxon>Ditrysia</taxon>
        <taxon>Tineoidea</taxon>
        <taxon>Psychidae</taxon>
        <taxon>Oiketicinae</taxon>
        <taxon>Eumeta</taxon>
    </lineage>
</organism>
<gene>
    <name evidence="1" type="ORF">EVAR_3897_1</name>
</gene>
<accession>A0A4C1STE8</accession>
<dbReference type="EMBL" id="BGZK01000014">
    <property type="protein sequence ID" value="GBP04528.1"/>
    <property type="molecule type" value="Genomic_DNA"/>
</dbReference>
<name>A0A4C1STE8_EUMVA</name>
<keyword evidence="2" id="KW-1185">Reference proteome</keyword>
<dbReference type="Proteomes" id="UP000299102">
    <property type="component" value="Unassembled WGS sequence"/>
</dbReference>
<sequence>MKVNPLAGYYMIEVRTLDIWEDSRQKSILRVQKAQTTKELAANPRGGQCTHCIMVQNLIAVPKKTT</sequence>
<evidence type="ECO:0000313" key="2">
    <source>
        <dbReference type="Proteomes" id="UP000299102"/>
    </source>
</evidence>
<evidence type="ECO:0000313" key="1">
    <source>
        <dbReference type="EMBL" id="GBP04528.1"/>
    </source>
</evidence>